<evidence type="ECO:0000313" key="2">
    <source>
        <dbReference type="EMBL" id="CAD9968823.1"/>
    </source>
</evidence>
<feature type="chain" id="PRO_5030705559" evidence="1">
    <location>
        <begin position="21"/>
        <end position="134"/>
    </location>
</feature>
<organism evidence="2">
    <name type="scientific">Entomoneis paludosa</name>
    <dbReference type="NCBI Taxonomy" id="265537"/>
    <lineage>
        <taxon>Eukaryota</taxon>
        <taxon>Sar</taxon>
        <taxon>Stramenopiles</taxon>
        <taxon>Ochrophyta</taxon>
        <taxon>Bacillariophyta</taxon>
        <taxon>Bacillariophyceae</taxon>
        <taxon>Bacillariophycidae</taxon>
        <taxon>Entomoneidaceae</taxon>
        <taxon>Entomoneis</taxon>
    </lineage>
</organism>
<gene>
    <name evidence="2" type="ORF">APAL1065_LOCUS13389</name>
</gene>
<dbReference type="AlphaFoldDB" id="A0A7S3DQ72"/>
<sequence>MMKTFFAFVALYLNLTLSSAFVINIGHPSARLSVRASTADHLTDLDEMCIENQVSLCGELDCDLEEYEALINRIEDQRDYHAAHVASLEALLFQLRGHDRVEEIDELRTSIDKALHMEKIIKEKGDEQVNGFSA</sequence>
<dbReference type="EMBL" id="HBHT01019969">
    <property type="protein sequence ID" value="CAD9968823.1"/>
    <property type="molecule type" value="Transcribed_RNA"/>
</dbReference>
<evidence type="ECO:0000256" key="1">
    <source>
        <dbReference type="SAM" id="SignalP"/>
    </source>
</evidence>
<name>A0A7S3DQ72_9STRA</name>
<feature type="signal peptide" evidence="1">
    <location>
        <begin position="1"/>
        <end position="20"/>
    </location>
</feature>
<protein>
    <submittedName>
        <fullName evidence="2">Uncharacterized protein</fullName>
    </submittedName>
</protein>
<keyword evidence="1" id="KW-0732">Signal</keyword>
<reference evidence="2" key="1">
    <citation type="submission" date="2021-01" db="EMBL/GenBank/DDBJ databases">
        <authorList>
            <person name="Corre E."/>
            <person name="Pelletier E."/>
            <person name="Niang G."/>
            <person name="Scheremetjew M."/>
            <person name="Finn R."/>
            <person name="Kale V."/>
            <person name="Holt S."/>
            <person name="Cochrane G."/>
            <person name="Meng A."/>
            <person name="Brown T."/>
            <person name="Cohen L."/>
        </authorList>
    </citation>
    <scope>NUCLEOTIDE SEQUENCE</scope>
    <source>
        <strain evidence="2">CCMP125</strain>
    </source>
</reference>
<proteinExistence type="predicted"/>
<accession>A0A7S3DQ72</accession>